<proteinExistence type="predicted"/>
<organism evidence="1">
    <name type="scientific">Tanacetum cinerariifolium</name>
    <name type="common">Dalmatian daisy</name>
    <name type="synonym">Chrysanthemum cinerariifolium</name>
    <dbReference type="NCBI Taxonomy" id="118510"/>
    <lineage>
        <taxon>Eukaryota</taxon>
        <taxon>Viridiplantae</taxon>
        <taxon>Streptophyta</taxon>
        <taxon>Embryophyta</taxon>
        <taxon>Tracheophyta</taxon>
        <taxon>Spermatophyta</taxon>
        <taxon>Magnoliopsida</taxon>
        <taxon>eudicotyledons</taxon>
        <taxon>Gunneridae</taxon>
        <taxon>Pentapetalae</taxon>
        <taxon>asterids</taxon>
        <taxon>campanulids</taxon>
        <taxon>Asterales</taxon>
        <taxon>Asteraceae</taxon>
        <taxon>Asteroideae</taxon>
        <taxon>Anthemideae</taxon>
        <taxon>Anthemidinae</taxon>
        <taxon>Tanacetum</taxon>
    </lineage>
</organism>
<gene>
    <name evidence="1" type="ORF">Tci_930452</name>
</gene>
<dbReference type="AlphaFoldDB" id="A0A699XH46"/>
<evidence type="ECO:0000313" key="1">
    <source>
        <dbReference type="EMBL" id="GFD58483.1"/>
    </source>
</evidence>
<sequence>DLRHIQLHGVFRDAQLAGDLVVGLAFAHQLGDLQLARGELFEDGGHFKVDIAVPDDWLSELS</sequence>
<protein>
    <submittedName>
        <fullName evidence="1">Uncharacterized protein</fullName>
    </submittedName>
</protein>
<accession>A0A699XH46</accession>
<dbReference type="EMBL" id="BKCJ011853560">
    <property type="protein sequence ID" value="GFD58483.1"/>
    <property type="molecule type" value="Genomic_DNA"/>
</dbReference>
<name>A0A699XH46_TANCI</name>
<comment type="caution">
    <text evidence="1">The sequence shown here is derived from an EMBL/GenBank/DDBJ whole genome shotgun (WGS) entry which is preliminary data.</text>
</comment>
<feature type="non-terminal residue" evidence="1">
    <location>
        <position position="1"/>
    </location>
</feature>
<reference evidence="1" key="1">
    <citation type="journal article" date="2019" name="Sci. Rep.">
        <title>Draft genome of Tanacetum cinerariifolium, the natural source of mosquito coil.</title>
        <authorList>
            <person name="Yamashiro T."/>
            <person name="Shiraishi A."/>
            <person name="Satake H."/>
            <person name="Nakayama K."/>
        </authorList>
    </citation>
    <scope>NUCLEOTIDE SEQUENCE</scope>
</reference>